<protein>
    <recommendedName>
        <fullName evidence="7">GDSL esterase/lipase</fullName>
    </recommendedName>
</protein>
<proteinExistence type="inferred from homology"/>
<accession>A0ABD1Y1P5</accession>
<keyword evidence="2" id="KW-0378">Hydrolase</keyword>
<organism evidence="5 6">
    <name type="scientific">Riccia fluitans</name>
    <dbReference type="NCBI Taxonomy" id="41844"/>
    <lineage>
        <taxon>Eukaryota</taxon>
        <taxon>Viridiplantae</taxon>
        <taxon>Streptophyta</taxon>
        <taxon>Embryophyta</taxon>
        <taxon>Marchantiophyta</taxon>
        <taxon>Marchantiopsida</taxon>
        <taxon>Marchantiidae</taxon>
        <taxon>Marchantiales</taxon>
        <taxon>Ricciaceae</taxon>
        <taxon>Riccia</taxon>
    </lineage>
</organism>
<dbReference type="GO" id="GO:0016787">
    <property type="term" value="F:hydrolase activity"/>
    <property type="evidence" value="ECO:0007669"/>
    <property type="project" value="UniProtKB-KW"/>
</dbReference>
<dbReference type="Gene3D" id="3.40.50.1110">
    <property type="entry name" value="SGNH hydrolase"/>
    <property type="match status" value="1"/>
</dbReference>
<evidence type="ECO:0008006" key="7">
    <source>
        <dbReference type="Google" id="ProtNLM"/>
    </source>
</evidence>
<evidence type="ECO:0000256" key="4">
    <source>
        <dbReference type="SAM" id="SignalP"/>
    </source>
</evidence>
<keyword evidence="4" id="KW-0732">Signal</keyword>
<dbReference type="AlphaFoldDB" id="A0ABD1Y1P5"/>
<keyword evidence="3" id="KW-0443">Lipid metabolism</keyword>
<sequence length="346" mass="38952">MTTFWIFYLLCLQTTLRFVTIHSQSDEHNPRLLFVFGDSYADTGNIPFPNATAWHVPYGMSWPGSPSGRFSDGFVETDFLASALGIPSPTQYARVLDNVTISGGVNFAVGGSGVTYAFGTPSFQTQVGWFKKLVKEGRFTEESLTRALFFVSVSGNDYGAYNGTTLEGFFPLARKVPRLIDLTLRRLYSLGARNFIIVSLPPFLCLPSNTVISDYRECDKNETLREVVKDHNHHLGNRLKNMTRNLEQSNVLYLQQTRAMLYILHHLSEFNLTEGLKPCCVGTCSSFDVNGNPLFTVCDTPGEHFFWDAVHPSQAGWRAVVKLYTRSTRFTGFVWTLAEWVDSLRS</sequence>
<dbReference type="PANTHER" id="PTHR46020:SF4">
    <property type="entry name" value="OS04G0650200 PROTEIN"/>
    <property type="match status" value="1"/>
</dbReference>
<reference evidence="5 6" key="1">
    <citation type="submission" date="2024-09" db="EMBL/GenBank/DDBJ databases">
        <title>Chromosome-scale assembly of Riccia fluitans.</title>
        <authorList>
            <person name="Paukszto L."/>
            <person name="Sawicki J."/>
            <person name="Karawczyk K."/>
            <person name="Piernik-Szablinska J."/>
            <person name="Szczecinska M."/>
            <person name="Mazdziarz M."/>
        </authorList>
    </citation>
    <scope>NUCLEOTIDE SEQUENCE [LARGE SCALE GENOMIC DNA]</scope>
    <source>
        <strain evidence="5">Rf_01</strain>
        <tissue evidence="5">Aerial parts of the thallus</tissue>
    </source>
</reference>
<dbReference type="EMBL" id="JBHFFA010000006">
    <property type="protein sequence ID" value="KAL2620684.1"/>
    <property type="molecule type" value="Genomic_DNA"/>
</dbReference>
<evidence type="ECO:0000256" key="2">
    <source>
        <dbReference type="ARBA" id="ARBA00022801"/>
    </source>
</evidence>
<dbReference type="InterPro" id="IPR036514">
    <property type="entry name" value="SGNH_hydro_sf"/>
</dbReference>
<feature type="signal peptide" evidence="4">
    <location>
        <begin position="1"/>
        <end position="17"/>
    </location>
</feature>
<keyword evidence="6" id="KW-1185">Reference proteome</keyword>
<comment type="caution">
    <text evidence="5">The sequence shown here is derived from an EMBL/GenBank/DDBJ whole genome shotgun (WGS) entry which is preliminary data.</text>
</comment>
<dbReference type="InterPro" id="IPR001087">
    <property type="entry name" value="GDSL"/>
</dbReference>
<feature type="chain" id="PRO_5044863381" description="GDSL esterase/lipase" evidence="4">
    <location>
        <begin position="18"/>
        <end position="346"/>
    </location>
</feature>
<dbReference type="GO" id="GO:0006629">
    <property type="term" value="P:lipid metabolic process"/>
    <property type="evidence" value="ECO:0007669"/>
    <property type="project" value="UniProtKB-KW"/>
</dbReference>
<dbReference type="Proteomes" id="UP001605036">
    <property type="component" value="Unassembled WGS sequence"/>
</dbReference>
<dbReference type="SUPFAM" id="SSF52266">
    <property type="entry name" value="SGNH hydrolase"/>
    <property type="match status" value="1"/>
</dbReference>
<gene>
    <name evidence="5" type="ORF">R1flu_000889</name>
</gene>
<dbReference type="PANTHER" id="PTHR46020">
    <property type="entry name" value="OSJNBB0059K02.9 PROTEIN"/>
    <property type="match status" value="1"/>
</dbReference>
<name>A0ABD1Y1P5_9MARC</name>
<evidence type="ECO:0000256" key="3">
    <source>
        <dbReference type="ARBA" id="ARBA00023098"/>
    </source>
</evidence>
<evidence type="ECO:0000256" key="1">
    <source>
        <dbReference type="ARBA" id="ARBA00008668"/>
    </source>
</evidence>
<evidence type="ECO:0000313" key="6">
    <source>
        <dbReference type="Proteomes" id="UP001605036"/>
    </source>
</evidence>
<comment type="similarity">
    <text evidence="1">Belongs to the 'GDSL' lipolytic enzyme family.</text>
</comment>
<evidence type="ECO:0000313" key="5">
    <source>
        <dbReference type="EMBL" id="KAL2620684.1"/>
    </source>
</evidence>
<dbReference type="Pfam" id="PF00657">
    <property type="entry name" value="Lipase_GDSL"/>
    <property type="match status" value="1"/>
</dbReference>